<dbReference type="InterPro" id="IPR013926">
    <property type="entry name" value="CGI121/TPRKB"/>
</dbReference>
<keyword evidence="7" id="KW-1185">Reference proteome</keyword>
<comment type="similarity">
    <text evidence="2 5">Belongs to the CGI121/TPRKB family.</text>
</comment>
<dbReference type="NCBIfam" id="NF011465">
    <property type="entry name" value="PRK14886.1-1"/>
    <property type="match status" value="1"/>
</dbReference>
<sequence length="170" mass="19093">METFNLEPLLSDTSISVALYENVTNASKLKTLIKDGEIHAALIKAEMVLDVFQVLVASSKAFYAKTQNKLKTKLIYTEILFNLSPSNKISECFKLFGVEDEATCVLVVARKEDFSEVDKHVEGDICPLSKLDNLCDKQYLKKLYKVTDEELKVCSLTDCVVSQMAAKEIR</sequence>
<organism evidence="6 7">
    <name type="scientific">Clavelina lepadiformis</name>
    <name type="common">Light-bulb sea squirt</name>
    <name type="synonym">Ascidia lepadiformis</name>
    <dbReference type="NCBI Taxonomy" id="159417"/>
    <lineage>
        <taxon>Eukaryota</taxon>
        <taxon>Metazoa</taxon>
        <taxon>Chordata</taxon>
        <taxon>Tunicata</taxon>
        <taxon>Ascidiacea</taxon>
        <taxon>Aplousobranchia</taxon>
        <taxon>Clavelinidae</taxon>
        <taxon>Clavelina</taxon>
    </lineage>
</organism>
<dbReference type="EMBL" id="CAWYQH010000046">
    <property type="protein sequence ID" value="CAK8677530.1"/>
    <property type="molecule type" value="Genomic_DNA"/>
</dbReference>
<dbReference type="InterPro" id="IPR036504">
    <property type="entry name" value="CGI121/TPRKB_sf"/>
</dbReference>
<evidence type="ECO:0000313" key="7">
    <source>
        <dbReference type="Proteomes" id="UP001642483"/>
    </source>
</evidence>
<reference evidence="6 7" key="1">
    <citation type="submission" date="2024-02" db="EMBL/GenBank/DDBJ databases">
        <authorList>
            <person name="Daric V."/>
            <person name="Darras S."/>
        </authorList>
    </citation>
    <scope>NUCLEOTIDE SEQUENCE [LARGE SCALE GENOMIC DNA]</scope>
</reference>
<keyword evidence="3" id="KW-0819">tRNA processing</keyword>
<evidence type="ECO:0000256" key="3">
    <source>
        <dbReference type="ARBA" id="ARBA00022694"/>
    </source>
</evidence>
<dbReference type="Pfam" id="PF08617">
    <property type="entry name" value="CGI-121"/>
    <property type="match status" value="1"/>
</dbReference>
<protein>
    <recommendedName>
        <fullName evidence="8">EKC/KEOPS complex subunit CGI121</fullName>
    </recommendedName>
</protein>
<proteinExistence type="inferred from homology"/>
<evidence type="ECO:0008006" key="8">
    <source>
        <dbReference type="Google" id="ProtNLM"/>
    </source>
</evidence>
<name>A0ABP0FCU4_CLALP</name>
<dbReference type="PANTHER" id="PTHR15840:SF10">
    <property type="entry name" value="EKC_KEOPS COMPLEX SUBUNIT TPRKB"/>
    <property type="match status" value="1"/>
</dbReference>
<keyword evidence="4 5" id="KW-0539">Nucleus</keyword>
<dbReference type="Proteomes" id="UP001642483">
    <property type="component" value="Unassembled WGS sequence"/>
</dbReference>
<comment type="subcellular location">
    <subcellularLocation>
        <location evidence="1">Nucleus</location>
    </subcellularLocation>
</comment>
<evidence type="ECO:0000256" key="5">
    <source>
        <dbReference type="RuleBase" id="RU004398"/>
    </source>
</evidence>
<dbReference type="Gene3D" id="3.30.2380.10">
    <property type="entry name" value="CGI121/TPRKB"/>
    <property type="match status" value="1"/>
</dbReference>
<evidence type="ECO:0000256" key="4">
    <source>
        <dbReference type="ARBA" id="ARBA00023242"/>
    </source>
</evidence>
<evidence type="ECO:0000256" key="2">
    <source>
        <dbReference type="ARBA" id="ARBA00005546"/>
    </source>
</evidence>
<evidence type="ECO:0000256" key="1">
    <source>
        <dbReference type="ARBA" id="ARBA00004123"/>
    </source>
</evidence>
<gene>
    <name evidence="6" type="ORF">CVLEPA_LOCUS6902</name>
</gene>
<dbReference type="SUPFAM" id="SSF143870">
    <property type="entry name" value="PF0523-like"/>
    <property type="match status" value="1"/>
</dbReference>
<comment type="caution">
    <text evidence="6">The sequence shown here is derived from an EMBL/GenBank/DDBJ whole genome shotgun (WGS) entry which is preliminary data.</text>
</comment>
<dbReference type="PANTHER" id="PTHR15840">
    <property type="entry name" value="CGI-121 FAMILY MEMBER"/>
    <property type="match status" value="1"/>
</dbReference>
<accession>A0ABP0FCU4</accession>
<evidence type="ECO:0000313" key="6">
    <source>
        <dbReference type="EMBL" id="CAK8677530.1"/>
    </source>
</evidence>